<dbReference type="Gene3D" id="2.120.10.30">
    <property type="entry name" value="TolB, C-terminal domain"/>
    <property type="match status" value="1"/>
</dbReference>
<feature type="region of interest" description="Disordered" evidence="1">
    <location>
        <begin position="30"/>
        <end position="50"/>
    </location>
</feature>
<feature type="domain" description="Glucose/Sorbosone dehydrogenase" evidence="3">
    <location>
        <begin position="66"/>
        <end position="359"/>
    </location>
</feature>
<proteinExistence type="predicted"/>
<dbReference type="SUPFAM" id="SSF50952">
    <property type="entry name" value="Soluble quinoprotein glucose dehydrogenase"/>
    <property type="match status" value="1"/>
</dbReference>
<accession>A0A6L9SGP3</accession>
<dbReference type="PANTHER" id="PTHR19328">
    <property type="entry name" value="HEDGEHOG-INTERACTING PROTEIN"/>
    <property type="match status" value="1"/>
</dbReference>
<dbReference type="InterPro" id="IPR012938">
    <property type="entry name" value="Glc/Sorbosone_DH"/>
</dbReference>
<evidence type="ECO:0000313" key="4">
    <source>
        <dbReference type="EMBL" id="NEE04545.1"/>
    </source>
</evidence>
<dbReference type="InterPro" id="IPR011042">
    <property type="entry name" value="6-blade_b-propeller_TolB-like"/>
</dbReference>
<dbReference type="PANTHER" id="PTHR19328:SF13">
    <property type="entry name" value="HIPL1 PROTEIN"/>
    <property type="match status" value="1"/>
</dbReference>
<dbReference type="PROSITE" id="PS51257">
    <property type="entry name" value="PROKAR_LIPOPROTEIN"/>
    <property type="match status" value="1"/>
</dbReference>
<evidence type="ECO:0000256" key="2">
    <source>
        <dbReference type="SAM" id="SignalP"/>
    </source>
</evidence>
<dbReference type="InterPro" id="IPR011041">
    <property type="entry name" value="Quinoprot_gluc/sorb_DH_b-prop"/>
</dbReference>
<sequence>MATKKHAAVPVTVALAAALLAACTTADEETNRAAPEASEEASAEERTTSAEVAEITDVTEIATEITTPWGLAFLPDGSALVSSRDTYELRRVDPATGEHEPVGIVEGSPAAGDSGLMGLAASPEIADDRTVFAYVTVGEVNRVVALEFDAAFDSFEQTRVVLDGIPAGGSRHNGGRLAIDPDGALWITTGDAGEPSRAPDPESLNGKILRILPDGGIPDDNPGDGPIFSSGHRNVQGITFGPDGTVYASEFGENTEDEVNVLLLGADYGWPDAEGTTGSGGERPIFTFATEDASPAGLTYAEGSLWMAALRGQRLWQLPVDEGEPTGEPIAHLQGEWGRLRTVEVAPDGSLWVLTSNTEDGGDEAGEGDDRILRIELAVG</sequence>
<evidence type="ECO:0000256" key="1">
    <source>
        <dbReference type="SAM" id="MobiDB-lite"/>
    </source>
</evidence>
<keyword evidence="5" id="KW-1185">Reference proteome</keyword>
<keyword evidence="2" id="KW-0732">Signal</keyword>
<dbReference type="EMBL" id="JAAGOA010000036">
    <property type="protein sequence ID" value="NEE04545.1"/>
    <property type="molecule type" value="Genomic_DNA"/>
</dbReference>
<feature type="chain" id="PRO_5027077085" evidence="2">
    <location>
        <begin position="27"/>
        <end position="380"/>
    </location>
</feature>
<gene>
    <name evidence="4" type="ORF">G1H10_30710</name>
</gene>
<organism evidence="4 5">
    <name type="scientific">Phytoactinopolyspora halotolerans</name>
    <dbReference type="NCBI Taxonomy" id="1981512"/>
    <lineage>
        <taxon>Bacteria</taxon>
        <taxon>Bacillati</taxon>
        <taxon>Actinomycetota</taxon>
        <taxon>Actinomycetes</taxon>
        <taxon>Jiangellales</taxon>
        <taxon>Jiangellaceae</taxon>
        <taxon>Phytoactinopolyspora</taxon>
    </lineage>
</organism>
<dbReference type="Pfam" id="PF07995">
    <property type="entry name" value="GSDH"/>
    <property type="match status" value="1"/>
</dbReference>
<dbReference type="AlphaFoldDB" id="A0A6L9SGP3"/>
<name>A0A6L9SGP3_9ACTN</name>
<evidence type="ECO:0000259" key="3">
    <source>
        <dbReference type="Pfam" id="PF07995"/>
    </source>
</evidence>
<reference evidence="4 5" key="1">
    <citation type="submission" date="2020-02" db="EMBL/GenBank/DDBJ databases">
        <authorList>
            <person name="Li X.-J."/>
            <person name="Han X.-M."/>
        </authorList>
    </citation>
    <scope>NUCLEOTIDE SEQUENCE [LARGE SCALE GENOMIC DNA]</scope>
    <source>
        <strain evidence="4 5">CCTCC AB 2017055</strain>
    </source>
</reference>
<dbReference type="Proteomes" id="UP000475214">
    <property type="component" value="Unassembled WGS sequence"/>
</dbReference>
<feature type="signal peptide" evidence="2">
    <location>
        <begin position="1"/>
        <end position="26"/>
    </location>
</feature>
<evidence type="ECO:0000313" key="5">
    <source>
        <dbReference type="Proteomes" id="UP000475214"/>
    </source>
</evidence>
<protein>
    <submittedName>
        <fullName evidence="4">PQQ-dependent sugar dehydrogenase</fullName>
    </submittedName>
</protein>
<dbReference type="RefSeq" id="WP_163745092.1">
    <property type="nucleotide sequence ID" value="NZ_JAAGOA010000036.1"/>
</dbReference>
<comment type="caution">
    <text evidence="4">The sequence shown here is derived from an EMBL/GenBank/DDBJ whole genome shotgun (WGS) entry which is preliminary data.</text>
</comment>